<keyword evidence="11" id="KW-1185">Reference proteome</keyword>
<sequence>MAWAPLALLLVTAATVTTAATAATAATAGNRHSTNIAEDARLNVPALVRKYGYPLEEHTVVTSDGYVLTAHRIPHARGERPVLPGAGARTPVLVMHGLMCSSADFLVLGPGSALGYLLADAGYDVWLANARGNYYSRRHLSLDPDERERLDFWRFSWDEIGERDLPALVEHVSAISGRRRMHYVGYSQGTTAFLVMAALRPEYGARFLSFQALAPAAFNEYSDNPARDELMQYESLLDAIAFSNGFGEVLRRRPLFADLGLQHCADGAELQELCAQALTGGSQHVNRTLLPVFAGHNPAGAALRQIIHYAQVQRFGRFARYNFDPVTNMARYGSLRPPEYDVTRVTTPTHLHYGLGDANSLPANVRLLARRMGARAVLHAVPRASFNHFDFIWASDARAQLYEPVLALLRRHDE</sequence>
<dbReference type="PIRSF" id="PIRSF000862">
    <property type="entry name" value="Steryl_ester_lip"/>
    <property type="match status" value="1"/>
</dbReference>
<feature type="domain" description="Partial AB-hydrolase lipase" evidence="10">
    <location>
        <begin position="46"/>
        <end position="107"/>
    </location>
</feature>
<dbReference type="RefSeq" id="XP_023953085.1">
    <property type="nucleotide sequence ID" value="XM_024097317.2"/>
</dbReference>
<feature type="active site" description="Charge relay system" evidence="8">
    <location>
        <position position="388"/>
    </location>
</feature>
<feature type="active site" description="Charge relay system" evidence="8">
    <location>
        <position position="357"/>
    </location>
</feature>
<feature type="signal peptide" evidence="9">
    <location>
        <begin position="1"/>
        <end position="19"/>
    </location>
</feature>
<keyword evidence="3 7" id="KW-0378">Hydrolase</keyword>
<evidence type="ECO:0000256" key="6">
    <source>
        <dbReference type="ARBA" id="ARBA00023180"/>
    </source>
</evidence>
<evidence type="ECO:0000256" key="5">
    <source>
        <dbReference type="ARBA" id="ARBA00023098"/>
    </source>
</evidence>
<keyword evidence="6" id="KW-0325">Glycoprotein</keyword>
<evidence type="ECO:0000256" key="8">
    <source>
        <dbReference type="PIRSR" id="PIRSR000862-1"/>
    </source>
</evidence>
<evidence type="ECO:0000259" key="10">
    <source>
        <dbReference type="Pfam" id="PF04083"/>
    </source>
</evidence>
<dbReference type="FunFam" id="3.40.50.1820:FF:000057">
    <property type="entry name" value="Lipase"/>
    <property type="match status" value="1"/>
</dbReference>
<evidence type="ECO:0000256" key="7">
    <source>
        <dbReference type="PIRNR" id="PIRNR000862"/>
    </source>
</evidence>
<evidence type="ECO:0000313" key="11">
    <source>
        <dbReference type="Proteomes" id="UP001652582"/>
    </source>
</evidence>
<dbReference type="SUPFAM" id="SSF53474">
    <property type="entry name" value="alpha/beta-Hydrolases"/>
    <property type="match status" value="1"/>
</dbReference>
<dbReference type="GO" id="GO:0016788">
    <property type="term" value="F:hydrolase activity, acting on ester bonds"/>
    <property type="evidence" value="ECO:0007669"/>
    <property type="project" value="InterPro"/>
</dbReference>
<keyword evidence="4 7" id="KW-0442">Lipid degradation</keyword>
<protein>
    <recommendedName>
        <fullName evidence="7">Lipase</fullName>
    </recommendedName>
</protein>
<dbReference type="InterPro" id="IPR025483">
    <property type="entry name" value="Lipase_euk"/>
</dbReference>
<organism evidence="11 12">
    <name type="scientific">Bicyclus anynana</name>
    <name type="common">Squinting bush brown butterfly</name>
    <dbReference type="NCBI Taxonomy" id="110368"/>
    <lineage>
        <taxon>Eukaryota</taxon>
        <taxon>Metazoa</taxon>
        <taxon>Ecdysozoa</taxon>
        <taxon>Arthropoda</taxon>
        <taxon>Hexapoda</taxon>
        <taxon>Insecta</taxon>
        <taxon>Pterygota</taxon>
        <taxon>Neoptera</taxon>
        <taxon>Endopterygota</taxon>
        <taxon>Lepidoptera</taxon>
        <taxon>Glossata</taxon>
        <taxon>Ditrysia</taxon>
        <taxon>Papilionoidea</taxon>
        <taxon>Nymphalidae</taxon>
        <taxon>Satyrinae</taxon>
        <taxon>Satyrini</taxon>
        <taxon>Mycalesina</taxon>
        <taxon>Bicyclus</taxon>
    </lineage>
</organism>
<keyword evidence="5" id="KW-0443">Lipid metabolism</keyword>
<proteinExistence type="inferred from homology"/>
<feature type="chain" id="PRO_5026997994" description="Lipase" evidence="9">
    <location>
        <begin position="20"/>
        <end position="414"/>
    </location>
</feature>
<dbReference type="OrthoDB" id="9974421at2759"/>
<gene>
    <name evidence="12" type="primary">LOC112056835</name>
</gene>
<dbReference type="InterPro" id="IPR006693">
    <property type="entry name" value="AB_hydrolase_lipase"/>
</dbReference>
<dbReference type="Gene3D" id="3.40.50.1820">
    <property type="entry name" value="alpha/beta hydrolase"/>
    <property type="match status" value="1"/>
</dbReference>
<dbReference type="Pfam" id="PF04083">
    <property type="entry name" value="Abhydro_lipase"/>
    <property type="match status" value="1"/>
</dbReference>
<evidence type="ECO:0000256" key="2">
    <source>
        <dbReference type="ARBA" id="ARBA00022729"/>
    </source>
</evidence>
<dbReference type="Proteomes" id="UP001652582">
    <property type="component" value="Chromosome 3"/>
</dbReference>
<accession>A0A6J1P5L2</accession>
<evidence type="ECO:0000256" key="4">
    <source>
        <dbReference type="ARBA" id="ARBA00022963"/>
    </source>
</evidence>
<name>A0A6J1P5L2_BICAN</name>
<dbReference type="AlphaFoldDB" id="A0A6J1P5L2"/>
<dbReference type="InterPro" id="IPR029058">
    <property type="entry name" value="AB_hydrolase_fold"/>
</dbReference>
<feature type="active site" description="Nucleophile" evidence="8">
    <location>
        <position position="187"/>
    </location>
</feature>
<evidence type="ECO:0000256" key="1">
    <source>
        <dbReference type="ARBA" id="ARBA00010701"/>
    </source>
</evidence>
<evidence type="ECO:0000256" key="9">
    <source>
        <dbReference type="SAM" id="SignalP"/>
    </source>
</evidence>
<comment type="similarity">
    <text evidence="1 7">Belongs to the AB hydrolase superfamily. Lipase family.</text>
</comment>
<evidence type="ECO:0000256" key="3">
    <source>
        <dbReference type="ARBA" id="ARBA00022801"/>
    </source>
</evidence>
<dbReference type="GeneID" id="112056835"/>
<keyword evidence="2 9" id="KW-0732">Signal</keyword>
<dbReference type="GO" id="GO:0016042">
    <property type="term" value="P:lipid catabolic process"/>
    <property type="evidence" value="ECO:0007669"/>
    <property type="project" value="UniProtKB-KW"/>
</dbReference>
<dbReference type="KEGG" id="bany:112056835"/>
<dbReference type="PANTHER" id="PTHR11005">
    <property type="entry name" value="LYSOSOMAL ACID LIPASE-RELATED"/>
    <property type="match status" value="1"/>
</dbReference>
<evidence type="ECO:0000313" key="12">
    <source>
        <dbReference type="RefSeq" id="XP_023953085.1"/>
    </source>
</evidence>
<reference evidence="12" key="1">
    <citation type="submission" date="2025-08" db="UniProtKB">
        <authorList>
            <consortium name="RefSeq"/>
        </authorList>
    </citation>
    <scope>IDENTIFICATION</scope>
</reference>